<protein>
    <submittedName>
        <fullName evidence="1">Uncharacterized protein</fullName>
    </submittedName>
</protein>
<dbReference type="Proteomes" id="UP001353858">
    <property type="component" value="Unassembled WGS sequence"/>
</dbReference>
<proteinExistence type="predicted"/>
<accession>A0AAN7P1V0</accession>
<gene>
    <name evidence="1" type="ORF">RN001_014390</name>
</gene>
<reference evidence="2" key="1">
    <citation type="submission" date="2023-01" db="EMBL/GenBank/DDBJ databases">
        <title>Key to firefly adult light organ development and bioluminescence: homeobox transcription factors regulate luciferase expression and transportation to peroxisome.</title>
        <authorList>
            <person name="Fu X."/>
        </authorList>
    </citation>
    <scope>NUCLEOTIDE SEQUENCE [LARGE SCALE GENOMIC DNA]</scope>
</reference>
<sequence length="68" mass="7314">MDGNKAEAKTIGGILELELEKGKTNVKFKNGLKFGDSSPKPNVKNSNQILITAIICYATLASKKKSMS</sequence>
<dbReference type="EMBL" id="JARPUR010000007">
    <property type="protein sequence ID" value="KAK4872361.1"/>
    <property type="molecule type" value="Genomic_DNA"/>
</dbReference>
<keyword evidence="2" id="KW-1185">Reference proteome</keyword>
<organism evidence="1 2">
    <name type="scientific">Aquatica leii</name>
    <dbReference type="NCBI Taxonomy" id="1421715"/>
    <lineage>
        <taxon>Eukaryota</taxon>
        <taxon>Metazoa</taxon>
        <taxon>Ecdysozoa</taxon>
        <taxon>Arthropoda</taxon>
        <taxon>Hexapoda</taxon>
        <taxon>Insecta</taxon>
        <taxon>Pterygota</taxon>
        <taxon>Neoptera</taxon>
        <taxon>Endopterygota</taxon>
        <taxon>Coleoptera</taxon>
        <taxon>Polyphaga</taxon>
        <taxon>Elateriformia</taxon>
        <taxon>Elateroidea</taxon>
        <taxon>Lampyridae</taxon>
        <taxon>Luciolinae</taxon>
        <taxon>Aquatica</taxon>
    </lineage>
</organism>
<comment type="caution">
    <text evidence="1">The sequence shown here is derived from an EMBL/GenBank/DDBJ whole genome shotgun (WGS) entry which is preliminary data.</text>
</comment>
<dbReference type="AlphaFoldDB" id="A0AAN7P1V0"/>
<name>A0AAN7P1V0_9COLE</name>
<evidence type="ECO:0000313" key="2">
    <source>
        <dbReference type="Proteomes" id="UP001353858"/>
    </source>
</evidence>
<evidence type="ECO:0000313" key="1">
    <source>
        <dbReference type="EMBL" id="KAK4872361.1"/>
    </source>
</evidence>